<dbReference type="Proteomes" id="UP000094020">
    <property type="component" value="Chromosome 3"/>
</dbReference>
<dbReference type="PANTHER" id="PTHR21310">
    <property type="entry name" value="AMINOGLYCOSIDE PHOSPHOTRANSFERASE-RELATED-RELATED"/>
    <property type="match status" value="1"/>
</dbReference>
<dbReference type="InterPro" id="IPR051678">
    <property type="entry name" value="AGP_Transferase"/>
</dbReference>
<dbReference type="Gene3D" id="3.90.1200.10">
    <property type="match status" value="1"/>
</dbReference>
<evidence type="ECO:0000256" key="1">
    <source>
        <dbReference type="SAM" id="MobiDB-lite"/>
    </source>
</evidence>
<reference evidence="3" key="3">
    <citation type="submission" date="2016-07" db="EMBL/GenBank/DDBJ databases">
        <title>Evolution of pathogenesis and genome organization in the Tremellales.</title>
        <authorList>
            <person name="Cuomo C."/>
            <person name="Litvintseva A."/>
            <person name="Heitman J."/>
            <person name="Chen Y."/>
            <person name="Sun S."/>
            <person name="Springer D."/>
            <person name="Dromer F."/>
            <person name="Young S."/>
            <person name="Zeng Q."/>
            <person name="Chapman S."/>
            <person name="Gujja S."/>
            <person name="Saif S."/>
            <person name="Birren B."/>
        </authorList>
    </citation>
    <scope>NUCLEOTIDE SEQUENCE</scope>
    <source>
        <strain evidence="3">CBS 10737</strain>
    </source>
</reference>
<evidence type="ECO:0000313" key="3">
    <source>
        <dbReference type="EMBL" id="OCF46410.1"/>
    </source>
</evidence>
<dbReference type="EMBL" id="CP144521">
    <property type="protein sequence ID" value="WWC68349.1"/>
    <property type="molecule type" value="Genomic_DNA"/>
</dbReference>
<gene>
    <name evidence="3" type="ORF">I206_07644</name>
    <name evidence="4" type="ORF">I206_102274</name>
</gene>
<reference evidence="4" key="2">
    <citation type="submission" date="2013-07" db="EMBL/GenBank/DDBJ databases">
        <authorList>
            <consortium name="The Broad Institute Genome Sequencing Platform"/>
            <person name="Cuomo C."/>
            <person name="Litvintseva A."/>
            <person name="Chen Y."/>
            <person name="Heitman J."/>
            <person name="Sun S."/>
            <person name="Springer D."/>
            <person name="Dromer F."/>
            <person name="Young S.K."/>
            <person name="Zeng Q."/>
            <person name="Gargeya S."/>
            <person name="Fitzgerald M."/>
            <person name="Abouelleil A."/>
            <person name="Alvarado L."/>
            <person name="Berlin A.M."/>
            <person name="Chapman S.B."/>
            <person name="Dewar J."/>
            <person name="Goldberg J."/>
            <person name="Griggs A."/>
            <person name="Gujja S."/>
            <person name="Hansen M."/>
            <person name="Howarth C."/>
            <person name="Imamovic A."/>
            <person name="Larimer J."/>
            <person name="McCowan C."/>
            <person name="Murphy C."/>
            <person name="Pearson M."/>
            <person name="Priest M."/>
            <person name="Roberts A."/>
            <person name="Saif S."/>
            <person name="Shea T."/>
            <person name="Sykes S."/>
            <person name="Wortman J."/>
            <person name="Nusbaum C."/>
            <person name="Birren B."/>
        </authorList>
    </citation>
    <scope>NUCLEOTIDE SEQUENCE</scope>
    <source>
        <strain evidence="4">CBS 10737</strain>
    </source>
</reference>
<feature type="region of interest" description="Disordered" evidence="1">
    <location>
        <begin position="488"/>
        <end position="520"/>
    </location>
</feature>
<dbReference type="PANTHER" id="PTHR21310:SF15">
    <property type="entry name" value="AMINOGLYCOSIDE PHOSPHOTRANSFERASE DOMAIN-CONTAINING PROTEIN"/>
    <property type="match status" value="1"/>
</dbReference>
<feature type="compositionally biased region" description="Acidic residues" evidence="1">
    <location>
        <begin position="494"/>
        <end position="518"/>
    </location>
</feature>
<feature type="domain" description="Aminoglycoside phosphotransferase" evidence="2">
    <location>
        <begin position="103"/>
        <end position="326"/>
    </location>
</feature>
<dbReference type="OrthoDB" id="2561803at2759"/>
<dbReference type="EMBL" id="KI894017">
    <property type="protein sequence ID" value="OCF46410.1"/>
    <property type="molecule type" value="Genomic_DNA"/>
</dbReference>
<accession>A0A1B9HT16</accession>
<protein>
    <recommendedName>
        <fullName evidence="2">Aminoglycoside phosphotransferase domain-containing protein</fullName>
    </recommendedName>
</protein>
<dbReference type="InterPro" id="IPR002575">
    <property type="entry name" value="Aminoglycoside_PTrfase"/>
</dbReference>
<dbReference type="Pfam" id="PF01636">
    <property type="entry name" value="APH"/>
    <property type="match status" value="1"/>
</dbReference>
<evidence type="ECO:0000313" key="5">
    <source>
        <dbReference type="Proteomes" id="UP000094020"/>
    </source>
</evidence>
<organism evidence="3">
    <name type="scientific">Kwoniella pini CBS 10737</name>
    <dbReference type="NCBI Taxonomy" id="1296096"/>
    <lineage>
        <taxon>Eukaryota</taxon>
        <taxon>Fungi</taxon>
        <taxon>Dikarya</taxon>
        <taxon>Basidiomycota</taxon>
        <taxon>Agaricomycotina</taxon>
        <taxon>Tremellomycetes</taxon>
        <taxon>Tremellales</taxon>
        <taxon>Cryptococcaceae</taxon>
        <taxon>Kwoniella</taxon>
    </lineage>
</organism>
<evidence type="ECO:0000259" key="2">
    <source>
        <dbReference type="Pfam" id="PF01636"/>
    </source>
</evidence>
<dbReference type="STRING" id="1296096.A0A1B9HT16"/>
<reference evidence="3" key="1">
    <citation type="submission" date="2013-07" db="EMBL/GenBank/DDBJ databases">
        <title>The Genome Sequence of Cryptococcus pinus CBS10737.</title>
        <authorList>
            <consortium name="The Broad Institute Genome Sequencing Platform"/>
            <person name="Cuomo C."/>
            <person name="Litvintseva A."/>
            <person name="Chen Y."/>
            <person name="Heitman J."/>
            <person name="Sun S."/>
            <person name="Springer D."/>
            <person name="Dromer F."/>
            <person name="Young S.K."/>
            <person name="Zeng Q."/>
            <person name="Gargeya S."/>
            <person name="Fitzgerald M."/>
            <person name="Abouelleil A."/>
            <person name="Alvarado L."/>
            <person name="Berlin A.M."/>
            <person name="Chapman S.B."/>
            <person name="Dewar J."/>
            <person name="Goldberg J."/>
            <person name="Griggs A."/>
            <person name="Gujja S."/>
            <person name="Hansen M."/>
            <person name="Howarth C."/>
            <person name="Imamovic A."/>
            <person name="Larimer J."/>
            <person name="McCowan C."/>
            <person name="Murphy C."/>
            <person name="Pearson M."/>
            <person name="Priest M."/>
            <person name="Roberts A."/>
            <person name="Saif S."/>
            <person name="Shea T."/>
            <person name="Sykes S."/>
            <person name="Wortman J."/>
            <person name="Nusbaum C."/>
            <person name="Birren B."/>
        </authorList>
    </citation>
    <scope>NUCLEOTIDE SEQUENCE [LARGE SCALE GENOMIC DNA]</scope>
    <source>
        <strain evidence="3">CBS 10737</strain>
    </source>
</reference>
<reference evidence="4" key="4">
    <citation type="submission" date="2024-02" db="EMBL/GenBank/DDBJ databases">
        <title>Comparative genomics of Cryptococcus and Kwoniella reveals pathogenesis evolution and contrasting modes of karyotype evolution via chromosome fusion or intercentromeric recombination.</title>
        <authorList>
            <person name="Coelho M.A."/>
            <person name="David-Palma M."/>
            <person name="Shea T."/>
            <person name="Bowers K."/>
            <person name="McGinley-Smith S."/>
            <person name="Mohammad A.W."/>
            <person name="Gnirke A."/>
            <person name="Yurkov A.M."/>
            <person name="Nowrousian M."/>
            <person name="Sun S."/>
            <person name="Cuomo C.A."/>
            <person name="Heitman J."/>
        </authorList>
    </citation>
    <scope>NUCLEOTIDE SEQUENCE</scope>
    <source>
        <strain evidence="4">CBS 10737</strain>
    </source>
</reference>
<sequence>MPTHDCSLTPESTGQEILAVTRKIERARLANLLLWISPVQSAIIASAKALRTGHDCELRLPKEPESTLEADMGGGVNYHFPVIFDDGDKWLLRARQMPEGPVPPDYQEQIIKSEVATLQHFHRKGLPVPNAWVDDGQIFHPIESGHSPHLSYFFCEYLNGKPNLDLCYVNDSIHSPGTRTRNLIEQFAAFQIELHGLPIHTTQIGSLTYSPAHQNEPAVGPLIALGCLHHIDTPYILGPFNTNQDRYLGQIDIALQHIINGYICMSDPLDAYLWHLQLRELVAGSVELAQPISRGYITHADAKGDHILVDENDKISGVIDWECAYVTTEEEAFAAPRWLFALQEDEMEITAAEEILAKSYEKLGRPNLACHVRNGKLYQRLAEIGMEPDDPLAQIEILQVFRHAIPPDFRPPYLIGYDWRVYSINRYRGDVGLQQIMIKVGWDGTKEYHKNKEGLFERDEKVKEFWDMTFERFVELKQQLRREFGDTESSVESYDLDNSFDDEPLVDGGSDTDVEPGEVPEMNPLKTYQAQGQVSVVIN</sequence>
<dbReference type="InterPro" id="IPR011009">
    <property type="entry name" value="Kinase-like_dom_sf"/>
</dbReference>
<dbReference type="SUPFAM" id="SSF56112">
    <property type="entry name" value="Protein kinase-like (PK-like)"/>
    <property type="match status" value="1"/>
</dbReference>
<proteinExistence type="predicted"/>
<dbReference type="RefSeq" id="XP_019007629.1">
    <property type="nucleotide sequence ID" value="XM_019159335.1"/>
</dbReference>
<evidence type="ECO:0000313" key="4">
    <source>
        <dbReference type="EMBL" id="WWC68349.1"/>
    </source>
</evidence>
<name>A0A1B9HT16_9TREE</name>
<dbReference type="AlphaFoldDB" id="A0A1B9HT16"/>
<dbReference type="KEGG" id="kpin:30176013"/>
<keyword evidence="5" id="KW-1185">Reference proteome</keyword>
<dbReference type="GeneID" id="30176013"/>